<gene>
    <name evidence="2" type="ORF">EV132_108237</name>
</gene>
<evidence type="ECO:0000313" key="3">
    <source>
        <dbReference type="Proteomes" id="UP000294576"/>
    </source>
</evidence>
<accession>A0A4R3Q3I8</accession>
<dbReference type="AlphaFoldDB" id="A0A4R3Q3I8"/>
<reference evidence="2 3" key="1">
    <citation type="submission" date="2019-03" db="EMBL/GenBank/DDBJ databases">
        <title>Genomic Encyclopedia of Type Strains, Phase IV (KMG-V): Genome sequencing to study the core and pangenomes of soil and plant-associated prokaryotes.</title>
        <authorList>
            <person name="Whitman W."/>
        </authorList>
    </citation>
    <scope>NUCLEOTIDE SEQUENCE [LARGE SCALE GENOMIC DNA]</scope>
    <source>
        <strain evidence="2 3">Hc14</strain>
    </source>
</reference>
<feature type="region of interest" description="Disordered" evidence="1">
    <location>
        <begin position="1"/>
        <end position="24"/>
    </location>
</feature>
<name>A0A4R3Q3I8_RHISU</name>
<comment type="caution">
    <text evidence="2">The sequence shown here is derived from an EMBL/GenBank/DDBJ whole genome shotgun (WGS) entry which is preliminary data.</text>
</comment>
<proteinExistence type="predicted"/>
<dbReference type="Proteomes" id="UP000294576">
    <property type="component" value="Unassembled WGS sequence"/>
</dbReference>
<dbReference type="EMBL" id="SMBH01000008">
    <property type="protein sequence ID" value="TCU14867.1"/>
    <property type="molecule type" value="Genomic_DNA"/>
</dbReference>
<organism evidence="2 3">
    <name type="scientific">Rhizobium sullae</name>
    <name type="common">Rhizobium hedysari</name>
    <dbReference type="NCBI Taxonomy" id="50338"/>
    <lineage>
        <taxon>Bacteria</taxon>
        <taxon>Pseudomonadati</taxon>
        <taxon>Pseudomonadota</taxon>
        <taxon>Alphaproteobacteria</taxon>
        <taxon>Hyphomicrobiales</taxon>
        <taxon>Rhizobiaceae</taxon>
        <taxon>Rhizobium/Agrobacterium group</taxon>
        <taxon>Rhizobium</taxon>
    </lineage>
</organism>
<evidence type="ECO:0000313" key="2">
    <source>
        <dbReference type="EMBL" id="TCU14867.1"/>
    </source>
</evidence>
<protein>
    <submittedName>
        <fullName evidence="2">Uncharacterized protein</fullName>
    </submittedName>
</protein>
<sequence length="102" mass="10628">MLEKSPSRTQSSLGSFPDQPSGVDGPCVVIVDGKYVGPLARHGQMGAVGITLSSPEDSGQEDHSSIKALVDTLSIKVTLGSCTRRTSPSRMISKSADGWPNA</sequence>
<evidence type="ECO:0000256" key="1">
    <source>
        <dbReference type="SAM" id="MobiDB-lite"/>
    </source>
</evidence>